<dbReference type="EMBL" id="LO017727">
    <property type="protein sequence ID" value="CRH06063.1"/>
    <property type="molecule type" value="Genomic_DNA"/>
</dbReference>
<proteinExistence type="predicted"/>
<reference evidence="2" key="1">
    <citation type="submission" date="2015-04" db="EMBL/GenBank/DDBJ databases">
        <authorList>
            <person name="Syromyatnikov M.Y."/>
            <person name="Popov V.N."/>
        </authorList>
    </citation>
    <scope>NUCLEOTIDE SEQUENCE</scope>
    <source>
        <strain evidence="2">MO-1</strain>
    </source>
</reference>
<gene>
    <name evidence="2" type="ORF">MAGMO_1888</name>
</gene>
<name>A0A1S7LI61_MAGMO</name>
<evidence type="ECO:0000313" key="2">
    <source>
        <dbReference type="EMBL" id="CRH06063.1"/>
    </source>
</evidence>
<dbReference type="SUPFAM" id="SSF143011">
    <property type="entry name" value="RelE-like"/>
    <property type="match status" value="1"/>
</dbReference>
<protein>
    <recommendedName>
        <fullName evidence="3">Plasmid stabilization system</fullName>
    </recommendedName>
</protein>
<dbReference type="Gene3D" id="3.30.2310.20">
    <property type="entry name" value="RelE-like"/>
    <property type="match status" value="1"/>
</dbReference>
<dbReference type="AlphaFoldDB" id="A0A1S7LI61"/>
<dbReference type="InterPro" id="IPR007712">
    <property type="entry name" value="RelE/ParE_toxin"/>
</dbReference>
<evidence type="ECO:0000256" key="1">
    <source>
        <dbReference type="ARBA" id="ARBA00022649"/>
    </source>
</evidence>
<keyword evidence="1" id="KW-1277">Toxin-antitoxin system</keyword>
<accession>A0A1S7LI61</accession>
<dbReference type="InterPro" id="IPR035093">
    <property type="entry name" value="RelE/ParE_toxin_dom_sf"/>
</dbReference>
<dbReference type="Pfam" id="PF05016">
    <property type="entry name" value="ParE_toxin"/>
    <property type="match status" value="1"/>
</dbReference>
<organism evidence="2">
    <name type="scientific">Magnetococcus massalia (strain MO-1)</name>
    <dbReference type="NCBI Taxonomy" id="451514"/>
    <lineage>
        <taxon>Bacteria</taxon>
        <taxon>Pseudomonadati</taxon>
        <taxon>Pseudomonadota</taxon>
        <taxon>Magnetococcia</taxon>
        <taxon>Magnetococcales</taxon>
        <taxon>Magnetococcaceae</taxon>
        <taxon>Magnetococcus</taxon>
    </lineage>
</organism>
<evidence type="ECO:0008006" key="3">
    <source>
        <dbReference type="Google" id="ProtNLM"/>
    </source>
</evidence>
<sequence length="83" mass="9852">MFSISYSKQALRYLRKMPADQAKLVRQKIELYAQDPSALTENVSKLQERDGYKLRVGRWRVLFDHQGNVLEILKIRPRGDVYR</sequence>